<dbReference type="Gene3D" id="2.60.120.310">
    <property type="entry name" value="Copper type II, ascorbate-dependent monooxygenase, N-terminal domain"/>
    <property type="match status" value="1"/>
</dbReference>
<dbReference type="PROSITE" id="PS51007">
    <property type="entry name" value="CYTC"/>
    <property type="match status" value="1"/>
</dbReference>
<dbReference type="InterPro" id="IPR024548">
    <property type="entry name" value="Cu2_monoox_C"/>
</dbReference>
<keyword evidence="4" id="KW-0349">Heme</keyword>
<dbReference type="GO" id="GO:0005507">
    <property type="term" value="F:copper ion binding"/>
    <property type="evidence" value="ECO:0007669"/>
    <property type="project" value="InterPro"/>
</dbReference>
<dbReference type="InterPro" id="IPR008977">
    <property type="entry name" value="PHM/PNGase_F_dom_sf"/>
</dbReference>
<keyword evidence="10" id="KW-1185">Reference proteome</keyword>
<dbReference type="InterPro" id="IPR009056">
    <property type="entry name" value="Cyt_c-like_dom"/>
</dbReference>
<dbReference type="SUPFAM" id="SSF52833">
    <property type="entry name" value="Thioredoxin-like"/>
    <property type="match status" value="1"/>
</dbReference>
<reference evidence="9 10" key="1">
    <citation type="submission" date="2019-08" db="EMBL/GenBank/DDBJ databases">
        <authorList>
            <person name="Dhanesh K."/>
            <person name="Kumar G."/>
            <person name="Sasikala C."/>
            <person name="Venkata Ramana C."/>
        </authorList>
    </citation>
    <scope>NUCLEOTIDE SEQUENCE [LARGE SCALE GENOMIC DNA]</scope>
    <source>
        <strain evidence="9 10">JC645</strain>
    </source>
</reference>
<comment type="caution">
    <text evidence="9">The sequence shown here is derived from an EMBL/GenBank/DDBJ whole genome shotgun (WGS) entry which is preliminary data.</text>
</comment>
<evidence type="ECO:0000259" key="6">
    <source>
        <dbReference type="PROSITE" id="PS50222"/>
    </source>
</evidence>
<feature type="region of interest" description="Disordered" evidence="5">
    <location>
        <begin position="612"/>
        <end position="664"/>
    </location>
</feature>
<dbReference type="Gene3D" id="2.60.120.230">
    <property type="match status" value="1"/>
</dbReference>
<evidence type="ECO:0000256" key="2">
    <source>
        <dbReference type="ARBA" id="ARBA00023004"/>
    </source>
</evidence>
<evidence type="ECO:0000256" key="4">
    <source>
        <dbReference type="PROSITE-ProRule" id="PRU00433"/>
    </source>
</evidence>
<dbReference type="GO" id="GO:0005509">
    <property type="term" value="F:calcium ion binding"/>
    <property type="evidence" value="ECO:0007669"/>
    <property type="project" value="InterPro"/>
</dbReference>
<sequence length="685" mass="76531">MSQVAGIQWVERGQQFFVSKRAAKCRAANRPLLGSVLVLATLLGGMPTVQAAEPGRDGSALEGSFAAQLSRIDLDDYRGRRWQLSDFQSDDLLVIAFLGTECPLAKLYATRLQGLQDRWQAQGVRVLGVMSNRHDSLREIQSFAQRQQLSFPIVKDAGGRLADELSAERTPEVFVFDSDRRLRYRGRVDDQYGIGYVRDEPRRHDLRQAIEELVAGQPVSVEKTDAVGCIIGRTNPVDPDADVTYGGQVADILNRHCVQCHREGEIAPFALTEYEEVAGWAEMIAEVVREQRMPPWHADPEHGHFANARRLTDQEKQTLYDWAEAGAPAGDLSHLPPLPDRVAGWQLPREPDKVFNVSPEPFDVPAEGAIRYQYFRVDPGFEQDVWIEAAEFKPGNRLVVHHILAFAAEKGQRSELDGERGFLVGYVPGARVQPWPKGHAKRIPAGSDLIFQVHYTPIGRPVTDQSQLGLCLVDPSEVTHEIQTTSAVQTRFTIPPQESDHVVTANSPPLPPGAKLLSMSPHMHVRGKSFEYRLRSSGQTLLSVPAYDFNWQTTYVLEDPLPVVPGDRIECRAVFDNSDDNPNNPDPQATVRWGPQTWDEMMIGYFHLSVPRDDASAEPPETSPESRRERAARAARLATFDQLDRDGDGELSREQTPPRLHKTFDSLDADADGILTRREVETSGQ</sequence>
<accession>A0A5M6DH98</accession>
<keyword evidence="2 4" id="KW-0408">Iron</keyword>
<evidence type="ECO:0000313" key="10">
    <source>
        <dbReference type="Proteomes" id="UP000324479"/>
    </source>
</evidence>
<dbReference type="PROSITE" id="PS50222">
    <property type="entry name" value="EF_HAND_2"/>
    <property type="match status" value="1"/>
</dbReference>
<dbReference type="GO" id="GO:0016209">
    <property type="term" value="F:antioxidant activity"/>
    <property type="evidence" value="ECO:0007669"/>
    <property type="project" value="InterPro"/>
</dbReference>
<dbReference type="Pfam" id="PF00578">
    <property type="entry name" value="AhpC-TSA"/>
    <property type="match status" value="1"/>
</dbReference>
<dbReference type="InterPro" id="IPR047262">
    <property type="entry name" value="PRX-like1"/>
</dbReference>
<dbReference type="InterPro" id="IPR000866">
    <property type="entry name" value="AhpC/TSA"/>
</dbReference>
<keyword evidence="1 4" id="KW-0479">Metal-binding</keyword>
<dbReference type="EMBL" id="VWOX01000001">
    <property type="protein sequence ID" value="KAA5546914.1"/>
    <property type="molecule type" value="Genomic_DNA"/>
</dbReference>
<dbReference type="InterPro" id="IPR011992">
    <property type="entry name" value="EF-hand-dom_pair"/>
</dbReference>
<dbReference type="GO" id="GO:0020037">
    <property type="term" value="F:heme binding"/>
    <property type="evidence" value="ECO:0007669"/>
    <property type="project" value="InterPro"/>
</dbReference>
<dbReference type="InterPro" id="IPR036249">
    <property type="entry name" value="Thioredoxin-like_sf"/>
</dbReference>
<dbReference type="PROSITE" id="PS00018">
    <property type="entry name" value="EF_HAND_1"/>
    <property type="match status" value="1"/>
</dbReference>
<feature type="domain" description="EF-hand" evidence="6">
    <location>
        <begin position="655"/>
        <end position="685"/>
    </location>
</feature>
<feature type="domain" description="Cytochrome c" evidence="7">
    <location>
        <begin position="241"/>
        <end position="327"/>
    </location>
</feature>
<dbReference type="Gene3D" id="3.40.30.10">
    <property type="entry name" value="Glutaredoxin"/>
    <property type="match status" value="1"/>
</dbReference>
<dbReference type="PANTHER" id="PTHR43640">
    <property type="entry name" value="OS07G0260300 PROTEIN"/>
    <property type="match status" value="1"/>
</dbReference>
<name>A0A5M6DH98_9BACT</name>
<protein>
    <submittedName>
        <fullName evidence="9">Redoxin domain-containing protein</fullName>
    </submittedName>
</protein>
<dbReference type="Pfam" id="PF13202">
    <property type="entry name" value="EF-hand_5"/>
    <property type="match status" value="1"/>
</dbReference>
<dbReference type="InterPro" id="IPR013766">
    <property type="entry name" value="Thioredoxin_domain"/>
</dbReference>
<evidence type="ECO:0000259" key="7">
    <source>
        <dbReference type="PROSITE" id="PS51007"/>
    </source>
</evidence>
<evidence type="ECO:0000256" key="3">
    <source>
        <dbReference type="ARBA" id="ARBA00023157"/>
    </source>
</evidence>
<organism evidence="9 10">
    <name type="scientific">Roseiconus nitratireducens</name>
    <dbReference type="NCBI Taxonomy" id="2605748"/>
    <lineage>
        <taxon>Bacteria</taxon>
        <taxon>Pseudomonadati</taxon>
        <taxon>Planctomycetota</taxon>
        <taxon>Planctomycetia</taxon>
        <taxon>Pirellulales</taxon>
        <taxon>Pirellulaceae</taxon>
        <taxon>Roseiconus</taxon>
    </lineage>
</organism>
<dbReference type="AlphaFoldDB" id="A0A5M6DH98"/>
<evidence type="ECO:0000256" key="5">
    <source>
        <dbReference type="SAM" id="MobiDB-lite"/>
    </source>
</evidence>
<dbReference type="GO" id="GO:0016715">
    <property type="term" value="F:oxidoreductase activity, acting on paired donors, with incorporation or reduction of molecular oxygen, reduced ascorbate as one donor, and incorporation of one atom of oxygen"/>
    <property type="evidence" value="ECO:0007669"/>
    <property type="project" value="InterPro"/>
</dbReference>
<dbReference type="PANTHER" id="PTHR43640:SF1">
    <property type="entry name" value="THIOREDOXIN-DEPENDENT PEROXIREDOXIN"/>
    <property type="match status" value="1"/>
</dbReference>
<dbReference type="GO" id="GO:0009055">
    <property type="term" value="F:electron transfer activity"/>
    <property type="evidence" value="ECO:0007669"/>
    <property type="project" value="InterPro"/>
</dbReference>
<evidence type="ECO:0000259" key="8">
    <source>
        <dbReference type="PROSITE" id="PS51352"/>
    </source>
</evidence>
<evidence type="ECO:0000313" key="9">
    <source>
        <dbReference type="EMBL" id="KAA5546914.1"/>
    </source>
</evidence>
<dbReference type="InterPro" id="IPR002048">
    <property type="entry name" value="EF_hand_dom"/>
</dbReference>
<keyword evidence="3" id="KW-1015">Disulfide bond</keyword>
<dbReference type="InterPro" id="IPR014784">
    <property type="entry name" value="Cu2_ascorb_mOase-like_C"/>
</dbReference>
<dbReference type="InterPro" id="IPR018247">
    <property type="entry name" value="EF_Hand_1_Ca_BS"/>
</dbReference>
<dbReference type="SUPFAM" id="SSF47473">
    <property type="entry name" value="EF-hand"/>
    <property type="match status" value="1"/>
</dbReference>
<dbReference type="RefSeq" id="WP_150074022.1">
    <property type="nucleotide sequence ID" value="NZ_VWOX01000001.1"/>
</dbReference>
<dbReference type="Pfam" id="PF03712">
    <property type="entry name" value="Cu2_monoox_C"/>
    <property type="match status" value="1"/>
</dbReference>
<feature type="domain" description="Thioredoxin" evidence="8">
    <location>
        <begin position="42"/>
        <end position="215"/>
    </location>
</feature>
<evidence type="ECO:0000256" key="1">
    <source>
        <dbReference type="ARBA" id="ARBA00022723"/>
    </source>
</evidence>
<dbReference type="PROSITE" id="PS51352">
    <property type="entry name" value="THIOREDOXIN_2"/>
    <property type="match status" value="1"/>
</dbReference>
<dbReference type="InterPro" id="IPR036939">
    <property type="entry name" value="Cu2_ascorb_mOase_N_sf"/>
</dbReference>
<gene>
    <name evidence="9" type="ORF">FYK55_00355</name>
</gene>
<dbReference type="SUPFAM" id="SSF49742">
    <property type="entry name" value="PHM/PNGase F"/>
    <property type="match status" value="2"/>
</dbReference>
<proteinExistence type="predicted"/>
<feature type="compositionally biased region" description="Basic and acidic residues" evidence="5">
    <location>
        <begin position="642"/>
        <end position="653"/>
    </location>
</feature>
<dbReference type="Proteomes" id="UP000324479">
    <property type="component" value="Unassembled WGS sequence"/>
</dbReference>